<evidence type="ECO:0000256" key="7">
    <source>
        <dbReference type="ARBA" id="ARBA00022723"/>
    </source>
</evidence>
<dbReference type="CDD" id="cd16461">
    <property type="entry name" value="RING-H2_EL5-like"/>
    <property type="match status" value="1"/>
</dbReference>
<evidence type="ECO:0000259" key="15">
    <source>
        <dbReference type="PROSITE" id="PS50089"/>
    </source>
</evidence>
<accession>A0A1Q3B581</accession>
<evidence type="ECO:0000256" key="12">
    <source>
        <dbReference type="ARBA" id="ARBA00023136"/>
    </source>
</evidence>
<comment type="subcellular location">
    <subcellularLocation>
        <location evidence="2">Membrane</location>
        <topology evidence="2">Single-pass membrane protein</topology>
    </subcellularLocation>
</comment>
<protein>
    <recommendedName>
        <fullName evidence="4">RING-type E3 ubiquitin transferase</fullName>
        <ecNumber evidence="4">2.3.2.27</ecNumber>
    </recommendedName>
</protein>
<dbReference type="GO" id="GO:0061630">
    <property type="term" value="F:ubiquitin protein ligase activity"/>
    <property type="evidence" value="ECO:0007669"/>
    <property type="project" value="UniProtKB-EC"/>
</dbReference>
<comment type="caution">
    <text evidence="16">The sequence shown here is derived from an EMBL/GenBank/DDBJ whole genome shotgun (WGS) entry which is preliminary data.</text>
</comment>
<organism evidence="16 17">
    <name type="scientific">Cephalotus follicularis</name>
    <name type="common">Albany pitcher plant</name>
    <dbReference type="NCBI Taxonomy" id="3775"/>
    <lineage>
        <taxon>Eukaryota</taxon>
        <taxon>Viridiplantae</taxon>
        <taxon>Streptophyta</taxon>
        <taxon>Embryophyta</taxon>
        <taxon>Tracheophyta</taxon>
        <taxon>Spermatophyta</taxon>
        <taxon>Magnoliopsida</taxon>
        <taxon>eudicotyledons</taxon>
        <taxon>Gunneridae</taxon>
        <taxon>Pentapetalae</taxon>
        <taxon>rosids</taxon>
        <taxon>fabids</taxon>
        <taxon>Oxalidales</taxon>
        <taxon>Cephalotaceae</taxon>
        <taxon>Cephalotus</taxon>
    </lineage>
</organism>
<dbReference type="UniPathway" id="UPA00143"/>
<dbReference type="InterPro" id="IPR013083">
    <property type="entry name" value="Znf_RING/FYVE/PHD"/>
</dbReference>
<keyword evidence="7" id="KW-0479">Metal-binding</keyword>
<dbReference type="GO" id="GO:0008270">
    <property type="term" value="F:zinc ion binding"/>
    <property type="evidence" value="ECO:0007669"/>
    <property type="project" value="UniProtKB-KW"/>
</dbReference>
<dbReference type="GO" id="GO:0016020">
    <property type="term" value="C:membrane"/>
    <property type="evidence" value="ECO:0007669"/>
    <property type="project" value="UniProtKB-SubCell"/>
</dbReference>
<keyword evidence="5" id="KW-0808">Transferase</keyword>
<dbReference type="PANTHER" id="PTHR46913:SF1">
    <property type="entry name" value="RING-H2 FINGER PROTEIN ATL16"/>
    <property type="match status" value="1"/>
</dbReference>
<evidence type="ECO:0000256" key="3">
    <source>
        <dbReference type="ARBA" id="ARBA00004906"/>
    </source>
</evidence>
<dbReference type="EMBL" id="BDDD01000284">
    <property type="protein sequence ID" value="GAV62943.1"/>
    <property type="molecule type" value="Genomic_DNA"/>
</dbReference>
<dbReference type="SMART" id="SM00184">
    <property type="entry name" value="RING"/>
    <property type="match status" value="1"/>
</dbReference>
<sequence length="243" mass="27274">MMRRQRRDDEHRSQSIPNGHFATGVEEKILNSIPIMYYKSKEENLFRVDQSECVICLGELEDGEMVRLLPNCAHAFHVPCIDEWFLAHTSCPFCRSPIVAAPIDSAISLPIGDESETNIVQNPPDQLHSQGGVDDVNASTSHVQSSGLLRHSVSEVEWKPPRHLITGLKRSLSMDQSDVLVDIQREIEKSPSVSSSKGGVMESRFCRARSMRQLDQVSSKLLSTFSQMRIGRISNAANEYLPR</sequence>
<evidence type="ECO:0000256" key="9">
    <source>
        <dbReference type="ARBA" id="ARBA00022786"/>
    </source>
</evidence>
<dbReference type="Gene3D" id="3.30.40.10">
    <property type="entry name" value="Zinc/RING finger domain, C3HC4 (zinc finger)"/>
    <property type="match status" value="1"/>
</dbReference>
<evidence type="ECO:0000256" key="6">
    <source>
        <dbReference type="ARBA" id="ARBA00022692"/>
    </source>
</evidence>
<dbReference type="InterPro" id="IPR001841">
    <property type="entry name" value="Znf_RING"/>
</dbReference>
<keyword evidence="10" id="KW-0862">Zinc</keyword>
<dbReference type="SUPFAM" id="SSF57850">
    <property type="entry name" value="RING/U-box"/>
    <property type="match status" value="1"/>
</dbReference>
<comment type="similarity">
    <text evidence="13">Belongs to the RING-type zinc finger family. ATL subfamily.</text>
</comment>
<evidence type="ECO:0000313" key="17">
    <source>
        <dbReference type="Proteomes" id="UP000187406"/>
    </source>
</evidence>
<evidence type="ECO:0000256" key="4">
    <source>
        <dbReference type="ARBA" id="ARBA00012483"/>
    </source>
</evidence>
<evidence type="ECO:0000256" key="11">
    <source>
        <dbReference type="ARBA" id="ARBA00022989"/>
    </source>
</evidence>
<evidence type="ECO:0000256" key="5">
    <source>
        <dbReference type="ARBA" id="ARBA00022679"/>
    </source>
</evidence>
<dbReference type="STRING" id="3775.A0A1Q3B581"/>
<evidence type="ECO:0000256" key="13">
    <source>
        <dbReference type="ARBA" id="ARBA00024209"/>
    </source>
</evidence>
<dbReference type="OrthoDB" id="8062037at2759"/>
<dbReference type="Pfam" id="PF13639">
    <property type="entry name" value="zf-RING_2"/>
    <property type="match status" value="1"/>
</dbReference>
<keyword evidence="6" id="KW-0812">Transmembrane</keyword>
<keyword evidence="9" id="KW-0833">Ubl conjugation pathway</keyword>
<keyword evidence="12" id="KW-0472">Membrane</keyword>
<keyword evidence="17" id="KW-1185">Reference proteome</keyword>
<evidence type="ECO:0000256" key="8">
    <source>
        <dbReference type="ARBA" id="ARBA00022771"/>
    </source>
</evidence>
<comment type="pathway">
    <text evidence="3">Protein modification; protein ubiquitination.</text>
</comment>
<name>A0A1Q3B581_CEPFO</name>
<evidence type="ECO:0000313" key="16">
    <source>
        <dbReference type="EMBL" id="GAV62943.1"/>
    </source>
</evidence>
<gene>
    <name evidence="16" type="ORF">CFOL_v3_06465</name>
</gene>
<dbReference type="EC" id="2.3.2.27" evidence="4"/>
<comment type="catalytic activity">
    <reaction evidence="1">
        <text>S-ubiquitinyl-[E2 ubiquitin-conjugating enzyme]-L-cysteine + [acceptor protein]-L-lysine = [E2 ubiquitin-conjugating enzyme]-L-cysteine + N(6)-ubiquitinyl-[acceptor protein]-L-lysine.</text>
        <dbReference type="EC" id="2.3.2.27"/>
    </reaction>
</comment>
<dbReference type="PANTHER" id="PTHR46913">
    <property type="entry name" value="RING-H2 FINGER PROTEIN ATL16"/>
    <property type="match status" value="1"/>
</dbReference>
<dbReference type="PROSITE" id="PS50089">
    <property type="entry name" value="ZF_RING_2"/>
    <property type="match status" value="1"/>
</dbReference>
<keyword evidence="11" id="KW-1133">Transmembrane helix</keyword>
<reference evidence="17" key="1">
    <citation type="submission" date="2016-04" db="EMBL/GenBank/DDBJ databases">
        <title>Cephalotus genome sequencing.</title>
        <authorList>
            <person name="Fukushima K."/>
            <person name="Hasebe M."/>
            <person name="Fang X."/>
        </authorList>
    </citation>
    <scope>NUCLEOTIDE SEQUENCE [LARGE SCALE GENOMIC DNA]</scope>
    <source>
        <strain evidence="17">cv. St1</strain>
    </source>
</reference>
<feature type="domain" description="RING-type" evidence="15">
    <location>
        <begin position="53"/>
        <end position="95"/>
    </location>
</feature>
<dbReference type="Proteomes" id="UP000187406">
    <property type="component" value="Unassembled WGS sequence"/>
</dbReference>
<dbReference type="SMART" id="SM01197">
    <property type="entry name" value="FANCL_C"/>
    <property type="match status" value="1"/>
</dbReference>
<evidence type="ECO:0000256" key="1">
    <source>
        <dbReference type="ARBA" id="ARBA00000900"/>
    </source>
</evidence>
<proteinExistence type="inferred from homology"/>
<dbReference type="GO" id="GO:0016567">
    <property type="term" value="P:protein ubiquitination"/>
    <property type="evidence" value="ECO:0007669"/>
    <property type="project" value="UniProtKB-UniPathway"/>
</dbReference>
<evidence type="ECO:0000256" key="2">
    <source>
        <dbReference type="ARBA" id="ARBA00004167"/>
    </source>
</evidence>
<evidence type="ECO:0000256" key="10">
    <source>
        <dbReference type="ARBA" id="ARBA00022833"/>
    </source>
</evidence>
<dbReference type="AlphaFoldDB" id="A0A1Q3B581"/>
<evidence type="ECO:0000256" key="14">
    <source>
        <dbReference type="PROSITE-ProRule" id="PRU00175"/>
    </source>
</evidence>
<keyword evidence="8 14" id="KW-0863">Zinc-finger</keyword>
<dbReference type="InterPro" id="IPR044600">
    <property type="entry name" value="ATL1/ATL16-like"/>
</dbReference>
<dbReference type="InParanoid" id="A0A1Q3B581"/>